<evidence type="ECO:0000313" key="1">
    <source>
        <dbReference type="EMBL" id="AKQ43195.2"/>
    </source>
</evidence>
<dbReference type="KEGG" id="ery:CP97_05015"/>
<keyword evidence="2" id="KW-1185">Reference proteome</keyword>
<dbReference type="RefSeq" id="WP_227819677.1">
    <property type="nucleotide sequence ID" value="NZ_CP011310.1"/>
</dbReference>
<name>A0A0H4VFS3_9SPHN</name>
<dbReference type="PANTHER" id="PTHR36451">
    <property type="entry name" value="PAPS-DEPENDENT SULFOTRANSFERASE STF3"/>
    <property type="match status" value="1"/>
</dbReference>
<dbReference type="SUPFAM" id="SSF52540">
    <property type="entry name" value="P-loop containing nucleoside triphosphate hydrolases"/>
    <property type="match status" value="1"/>
</dbReference>
<dbReference type="Proteomes" id="UP000059113">
    <property type="component" value="Chromosome"/>
</dbReference>
<dbReference type="InterPro" id="IPR052736">
    <property type="entry name" value="Stf3_sulfotransferase"/>
</dbReference>
<dbReference type="PANTHER" id="PTHR36451:SF1">
    <property type="entry name" value="OMEGA-HYDROXY-BETA-DIHYDROMENAQUINONE-9 SULFOTRANSFERASE STF3"/>
    <property type="match status" value="1"/>
</dbReference>
<reference evidence="2" key="2">
    <citation type="submission" date="2015-04" db="EMBL/GenBank/DDBJ databases">
        <title>The complete genome sequence of Erythrobacter sp. s21-N3.</title>
        <authorList>
            <person name="Zhuang L."/>
            <person name="Liu Y."/>
            <person name="Shao Z."/>
        </authorList>
    </citation>
    <scope>NUCLEOTIDE SEQUENCE [LARGE SCALE GENOMIC DNA]</scope>
    <source>
        <strain evidence="2">s21-N3</strain>
    </source>
</reference>
<dbReference type="Gene3D" id="3.40.50.300">
    <property type="entry name" value="P-loop containing nucleotide triphosphate hydrolases"/>
    <property type="match status" value="1"/>
</dbReference>
<protein>
    <submittedName>
        <fullName evidence="1">Sulfotransferase</fullName>
    </submittedName>
</protein>
<dbReference type="GO" id="GO:0016740">
    <property type="term" value="F:transferase activity"/>
    <property type="evidence" value="ECO:0007669"/>
    <property type="project" value="UniProtKB-KW"/>
</dbReference>
<dbReference type="InterPro" id="IPR027417">
    <property type="entry name" value="P-loop_NTPase"/>
</dbReference>
<accession>A0A0H4VFS3</accession>
<gene>
    <name evidence="1" type="ORF">CP97_05015</name>
</gene>
<keyword evidence="1" id="KW-0808">Transferase</keyword>
<dbReference type="Pfam" id="PF13469">
    <property type="entry name" value="Sulfotransfer_3"/>
    <property type="match status" value="1"/>
</dbReference>
<evidence type="ECO:0000313" key="2">
    <source>
        <dbReference type="Proteomes" id="UP000059113"/>
    </source>
</evidence>
<sequence>MLQADSDNKRPALLDKTITQPPRRTRFVDIVQGSVKLAMNAGFLGKPDLDVDAMKARAAKKAGSADFGDPWFERPLKALVKAVESEAQLHETGAHIAVQQCEKVLVDRLWAQQWFAQHPEILSRPLRNPVFVVGPMRSGTTRLHRLLAADKRFNHVRGFETISPVPRPGFSHGARDGRIALAKRIRRVARLANPATLSIHPTGPMQPEEELGLLVNSFWGMKHEAQWFIPSYGRWCEGEDAEPVYRHMADLLRLVGWSQQASSLRPWVLKTPQHMLDLSALLKVFPDARFVFTHRDPLRVVASSASLAWNQTCIYSDHADASKVGSEWLRKTRLQVDSMQAARKHIAPDRMIDIDYEDVDTDWRNAMRRIYTFLDLDIDRAWPAMEAFARRAERLKRHPHRYSLAEFGLSEDQVLAGMGSYGRRYEEKARQRVTES</sequence>
<proteinExistence type="predicted"/>
<reference evidence="1 2" key="1">
    <citation type="journal article" date="2015" name="Int. J. Syst. Evol. Microbiol.">
        <title>Erythrobacter atlanticus sp. nov., a bacterium from ocean sediment able to degrade polycyclic aromatic hydrocarbons.</title>
        <authorList>
            <person name="Zhuang L."/>
            <person name="Liu Y."/>
            <person name="Wang L."/>
            <person name="Wang W."/>
            <person name="Shao Z."/>
        </authorList>
    </citation>
    <scope>NUCLEOTIDE SEQUENCE [LARGE SCALE GENOMIC DNA]</scope>
    <source>
        <strain evidence="2">s21-N3</strain>
    </source>
</reference>
<dbReference type="STRING" id="1648404.CP97_05015"/>
<dbReference type="AlphaFoldDB" id="A0A0H4VFS3"/>
<dbReference type="EMBL" id="CP011310">
    <property type="protein sequence ID" value="AKQ43195.2"/>
    <property type="molecule type" value="Genomic_DNA"/>
</dbReference>
<organism evidence="1 2">
    <name type="scientific">Aurantiacibacter atlanticus</name>
    <dbReference type="NCBI Taxonomy" id="1648404"/>
    <lineage>
        <taxon>Bacteria</taxon>
        <taxon>Pseudomonadati</taxon>
        <taxon>Pseudomonadota</taxon>
        <taxon>Alphaproteobacteria</taxon>
        <taxon>Sphingomonadales</taxon>
        <taxon>Erythrobacteraceae</taxon>
        <taxon>Aurantiacibacter</taxon>
    </lineage>
</organism>